<keyword evidence="2" id="KW-1185">Reference proteome</keyword>
<evidence type="ECO:0000313" key="2">
    <source>
        <dbReference type="Proteomes" id="UP000814128"/>
    </source>
</evidence>
<dbReference type="EMBL" id="MU274561">
    <property type="protein sequence ID" value="KAI0026442.1"/>
    <property type="molecule type" value="Genomic_DNA"/>
</dbReference>
<organism evidence="1 2">
    <name type="scientific">Vararia minispora EC-137</name>
    <dbReference type="NCBI Taxonomy" id="1314806"/>
    <lineage>
        <taxon>Eukaryota</taxon>
        <taxon>Fungi</taxon>
        <taxon>Dikarya</taxon>
        <taxon>Basidiomycota</taxon>
        <taxon>Agaricomycotina</taxon>
        <taxon>Agaricomycetes</taxon>
        <taxon>Russulales</taxon>
        <taxon>Lachnocladiaceae</taxon>
        <taxon>Vararia</taxon>
    </lineage>
</organism>
<dbReference type="Proteomes" id="UP000814128">
    <property type="component" value="Unassembled WGS sequence"/>
</dbReference>
<sequence>MTPDEHERFCAALCRFLIMSNAAWWTVEIPFVRNFFFEWMGISVLPSRQSLSGRILDREVEKAEKTIMAEVGGRFGTGQCDGWKNIKKEAVVGSSMNVEHKPHLINTHEITKECKTAENLLAIVLRDIKYCVESLRVIVVAWCTDASGESSKMRSVTV</sequence>
<protein>
    <submittedName>
        <fullName evidence="1">Uncharacterized protein</fullName>
    </submittedName>
</protein>
<reference evidence="1" key="2">
    <citation type="journal article" date="2022" name="New Phytol.">
        <title>Evolutionary transition to the ectomycorrhizal habit in the genomes of a hyperdiverse lineage of mushroom-forming fungi.</title>
        <authorList>
            <person name="Looney B."/>
            <person name="Miyauchi S."/>
            <person name="Morin E."/>
            <person name="Drula E."/>
            <person name="Courty P.E."/>
            <person name="Kohler A."/>
            <person name="Kuo A."/>
            <person name="LaButti K."/>
            <person name="Pangilinan J."/>
            <person name="Lipzen A."/>
            <person name="Riley R."/>
            <person name="Andreopoulos W."/>
            <person name="He G."/>
            <person name="Johnson J."/>
            <person name="Nolan M."/>
            <person name="Tritt A."/>
            <person name="Barry K.W."/>
            <person name="Grigoriev I.V."/>
            <person name="Nagy L.G."/>
            <person name="Hibbett D."/>
            <person name="Henrissat B."/>
            <person name="Matheny P.B."/>
            <person name="Labbe J."/>
            <person name="Martin F.M."/>
        </authorList>
    </citation>
    <scope>NUCLEOTIDE SEQUENCE</scope>
    <source>
        <strain evidence="1">EC-137</strain>
    </source>
</reference>
<evidence type="ECO:0000313" key="1">
    <source>
        <dbReference type="EMBL" id="KAI0026442.1"/>
    </source>
</evidence>
<proteinExistence type="predicted"/>
<name>A0ACB8Q434_9AGAM</name>
<gene>
    <name evidence="1" type="ORF">K488DRAFT_81335</name>
</gene>
<accession>A0ACB8Q434</accession>
<reference evidence="1" key="1">
    <citation type="submission" date="2021-02" db="EMBL/GenBank/DDBJ databases">
        <authorList>
            <consortium name="DOE Joint Genome Institute"/>
            <person name="Ahrendt S."/>
            <person name="Looney B.P."/>
            <person name="Miyauchi S."/>
            <person name="Morin E."/>
            <person name="Drula E."/>
            <person name="Courty P.E."/>
            <person name="Chicoki N."/>
            <person name="Fauchery L."/>
            <person name="Kohler A."/>
            <person name="Kuo A."/>
            <person name="Labutti K."/>
            <person name="Pangilinan J."/>
            <person name="Lipzen A."/>
            <person name="Riley R."/>
            <person name="Andreopoulos W."/>
            <person name="He G."/>
            <person name="Johnson J."/>
            <person name="Barry K.W."/>
            <person name="Grigoriev I.V."/>
            <person name="Nagy L."/>
            <person name="Hibbett D."/>
            <person name="Henrissat B."/>
            <person name="Matheny P.B."/>
            <person name="Labbe J."/>
            <person name="Martin F."/>
        </authorList>
    </citation>
    <scope>NUCLEOTIDE SEQUENCE</scope>
    <source>
        <strain evidence="1">EC-137</strain>
    </source>
</reference>
<comment type="caution">
    <text evidence="1">The sequence shown here is derived from an EMBL/GenBank/DDBJ whole genome shotgun (WGS) entry which is preliminary data.</text>
</comment>